<keyword evidence="1" id="KW-0812">Transmembrane</keyword>
<sequence length="149" mass="16422">MESLVVLVTILLAIAIISGPIAIGIARIKTQSPITLMLKRIIHGAFVLMGTMVGGQWIFIPSLPLFPRLIGVTSIVLCYIGSRNEYFPEFRIFAILTKKLNGFLQQKGWKTIPVRKEIIENKPEFGPVAKWRPFGGSNGKDGHGPSGQH</sequence>
<feature type="transmembrane region" description="Helical" evidence="1">
    <location>
        <begin position="6"/>
        <end position="28"/>
    </location>
</feature>
<feature type="transmembrane region" description="Helical" evidence="1">
    <location>
        <begin position="40"/>
        <end position="59"/>
    </location>
</feature>
<evidence type="ECO:0000313" key="2">
    <source>
        <dbReference type="EMBL" id="CAB4545152.1"/>
    </source>
</evidence>
<proteinExistence type="predicted"/>
<reference evidence="2" key="1">
    <citation type="submission" date="2020-05" db="EMBL/GenBank/DDBJ databases">
        <authorList>
            <person name="Chiriac C."/>
            <person name="Salcher M."/>
            <person name="Ghai R."/>
            <person name="Kavagutti S V."/>
        </authorList>
    </citation>
    <scope>NUCLEOTIDE SEQUENCE</scope>
</reference>
<protein>
    <submittedName>
        <fullName evidence="2">Unannotated protein</fullName>
    </submittedName>
</protein>
<dbReference type="EMBL" id="CAEZSI010000129">
    <property type="protein sequence ID" value="CAB4545152.1"/>
    <property type="molecule type" value="Genomic_DNA"/>
</dbReference>
<organism evidence="2">
    <name type="scientific">freshwater metagenome</name>
    <dbReference type="NCBI Taxonomy" id="449393"/>
    <lineage>
        <taxon>unclassified sequences</taxon>
        <taxon>metagenomes</taxon>
        <taxon>ecological metagenomes</taxon>
    </lineage>
</organism>
<dbReference type="AlphaFoldDB" id="A0A6J6C191"/>
<evidence type="ECO:0000256" key="1">
    <source>
        <dbReference type="SAM" id="Phobius"/>
    </source>
</evidence>
<name>A0A6J6C191_9ZZZZ</name>
<keyword evidence="1" id="KW-0472">Membrane</keyword>
<keyword evidence="1" id="KW-1133">Transmembrane helix</keyword>
<gene>
    <name evidence="2" type="ORF">UFOPK1412_00882</name>
</gene>
<accession>A0A6J6C191</accession>